<proteinExistence type="inferred from homology"/>
<evidence type="ECO:0000256" key="4">
    <source>
        <dbReference type="ARBA" id="ARBA00022692"/>
    </source>
</evidence>
<evidence type="ECO:0000256" key="3">
    <source>
        <dbReference type="ARBA" id="ARBA00022452"/>
    </source>
</evidence>
<evidence type="ECO:0000256" key="11">
    <source>
        <dbReference type="RuleBase" id="RU003357"/>
    </source>
</evidence>
<dbReference type="InterPro" id="IPR012910">
    <property type="entry name" value="Plug_dom"/>
</dbReference>
<comment type="subcellular location">
    <subcellularLocation>
        <location evidence="1 10">Cell outer membrane</location>
        <topology evidence="1 10">Multi-pass membrane protein</topology>
    </subcellularLocation>
</comment>
<keyword evidence="17" id="KW-1185">Reference proteome</keyword>
<evidence type="ECO:0000256" key="10">
    <source>
        <dbReference type="PROSITE-ProRule" id="PRU01360"/>
    </source>
</evidence>
<dbReference type="InterPro" id="IPR000531">
    <property type="entry name" value="Beta-barrel_TonB"/>
</dbReference>
<dbReference type="SUPFAM" id="SSF56935">
    <property type="entry name" value="Porins"/>
    <property type="match status" value="1"/>
</dbReference>
<evidence type="ECO:0000256" key="2">
    <source>
        <dbReference type="ARBA" id="ARBA00022448"/>
    </source>
</evidence>
<feature type="compositionally biased region" description="Acidic residues" evidence="12">
    <location>
        <begin position="382"/>
        <end position="397"/>
    </location>
</feature>
<keyword evidence="4 10" id="KW-0812">Transmembrane</keyword>
<evidence type="ECO:0000256" key="7">
    <source>
        <dbReference type="ARBA" id="ARBA00023136"/>
    </source>
</evidence>
<dbReference type="SUPFAM" id="SSF49464">
    <property type="entry name" value="Carboxypeptidase regulatory domain-like"/>
    <property type="match status" value="1"/>
</dbReference>
<dbReference type="Pfam" id="PF13715">
    <property type="entry name" value="CarbopepD_reg_2"/>
    <property type="match status" value="1"/>
</dbReference>
<dbReference type="InterPro" id="IPR037066">
    <property type="entry name" value="Plug_dom_sf"/>
</dbReference>
<evidence type="ECO:0000313" key="16">
    <source>
        <dbReference type="EMBL" id="OAB78126.1"/>
    </source>
</evidence>
<dbReference type="GO" id="GO:0009279">
    <property type="term" value="C:cell outer membrane"/>
    <property type="evidence" value="ECO:0007669"/>
    <property type="project" value="UniProtKB-SubCell"/>
</dbReference>
<comment type="similarity">
    <text evidence="10 11">Belongs to the TonB-dependent receptor family.</text>
</comment>
<keyword evidence="8 16" id="KW-0675">Receptor</keyword>
<evidence type="ECO:0000256" key="9">
    <source>
        <dbReference type="ARBA" id="ARBA00023237"/>
    </source>
</evidence>
<protein>
    <submittedName>
        <fullName evidence="16">TonB-dependent receptor</fullName>
    </submittedName>
</protein>
<feature type="chain" id="PRO_5007887315" evidence="13">
    <location>
        <begin position="21"/>
        <end position="765"/>
    </location>
</feature>
<keyword evidence="7 10" id="KW-0472">Membrane</keyword>
<dbReference type="InterPro" id="IPR008969">
    <property type="entry name" value="CarboxyPept-like_regulatory"/>
</dbReference>
<dbReference type="RefSeq" id="WP_068592948.1">
    <property type="nucleotide sequence ID" value="NZ_LRXL01000045.1"/>
</dbReference>
<evidence type="ECO:0000256" key="13">
    <source>
        <dbReference type="SAM" id="SignalP"/>
    </source>
</evidence>
<dbReference type="PANTHER" id="PTHR30069">
    <property type="entry name" value="TONB-DEPENDENT OUTER MEMBRANE RECEPTOR"/>
    <property type="match status" value="1"/>
</dbReference>
<feature type="domain" description="TonB-dependent receptor-like beta-barrel" evidence="14">
    <location>
        <begin position="240"/>
        <end position="714"/>
    </location>
</feature>
<reference evidence="16 17" key="1">
    <citation type="submission" date="2016-02" db="EMBL/GenBank/DDBJ databases">
        <title>Ulvibacter sp. LPB0005, isolated from Thais luteostoma.</title>
        <authorList>
            <person name="Shin S.-K."/>
            <person name="Yi H."/>
        </authorList>
    </citation>
    <scope>NUCLEOTIDE SEQUENCE [LARGE SCALE GENOMIC DNA]</scope>
    <source>
        <strain evidence="16 17">LPB0005</strain>
    </source>
</reference>
<dbReference type="OrthoDB" id="9795928at2"/>
<keyword evidence="2 10" id="KW-0813">Transport</keyword>
<dbReference type="STRING" id="1763537.ULVI_11635"/>
<evidence type="ECO:0000256" key="8">
    <source>
        <dbReference type="ARBA" id="ARBA00023170"/>
    </source>
</evidence>
<keyword evidence="9 10" id="KW-0998">Cell outer membrane</keyword>
<keyword evidence="5 13" id="KW-0732">Signal</keyword>
<evidence type="ECO:0000259" key="15">
    <source>
        <dbReference type="Pfam" id="PF07715"/>
    </source>
</evidence>
<dbReference type="GO" id="GO:0044718">
    <property type="term" value="P:siderophore transmembrane transport"/>
    <property type="evidence" value="ECO:0007669"/>
    <property type="project" value="TreeGrafter"/>
</dbReference>
<evidence type="ECO:0000256" key="12">
    <source>
        <dbReference type="SAM" id="MobiDB-lite"/>
    </source>
</evidence>
<evidence type="ECO:0000256" key="1">
    <source>
        <dbReference type="ARBA" id="ARBA00004571"/>
    </source>
</evidence>
<evidence type="ECO:0000256" key="6">
    <source>
        <dbReference type="ARBA" id="ARBA00023077"/>
    </source>
</evidence>
<dbReference type="EMBL" id="LRXL01000045">
    <property type="protein sequence ID" value="OAB78126.1"/>
    <property type="molecule type" value="Genomic_DNA"/>
</dbReference>
<accession>A0A167H1X4</accession>
<dbReference type="InterPro" id="IPR039426">
    <property type="entry name" value="TonB-dep_rcpt-like"/>
</dbReference>
<organism evidence="16 17">
    <name type="scientific">Cochleicola gelatinilyticus</name>
    <dbReference type="NCBI Taxonomy" id="1763537"/>
    <lineage>
        <taxon>Bacteria</taxon>
        <taxon>Pseudomonadati</taxon>
        <taxon>Bacteroidota</taxon>
        <taxon>Flavobacteriia</taxon>
        <taxon>Flavobacteriales</taxon>
        <taxon>Flavobacteriaceae</taxon>
        <taxon>Cochleicola</taxon>
    </lineage>
</organism>
<sequence length="765" mass="85333">MKFLILSTLLLFIGSSTIIAQSNLSGAITNTNNEPVIATVYISQLEKGTLSDLNGQYTISNIPQGKYTVIYSAMGYATISKQLFFTSENTTNVDDVIMTESAVEMEQVIISTPFHKLQSDNVMKVERRSVTELNKKGATTLMEGVTDIAGVETISTGIGIGKPVIRGLSANRVLVYTQGVRLENQQFGDEHGLGVNEAGVESVEVIKGPASLLYGSDALGGVLYLNPERFAVSGETHGDVRSTYFSNTRGTATTLGVRTSGTQLKFMARGAISSHSDYQTGADYKVTNTRFNEKDLKTGVRFQNKELKSTLRYNYNRSNIGIPEEIGEQSTSKDLLQPFQEIDNHILSWENTLFFETSSLTLKAGYIFNDRREFEEHHEHHEEEEEEEEEDHEDHDEHDEHMHGEEGPALQLKLNTITYDLTYHLPQLGKFETIVGIQGLYQTNDNFGEEILIPDATTQDIGVLATTHYHLEKIDLQAGVRFDSRKIESEAAREINAPDFIPAINRNFTSFNAAIGAKATLTEQLLARINLASGFRAPNLAELTSNGSHEGTNRFEIGDETLTNEQNFQTDISLEYRNEHFEFSANGFYNTINDYIFIAPTNEFIDDNMVFNYVQNDANLYGGELGMHIHPHPLDWLHYESSFETVTGKLGNNSYLPLIPANKLRNTLRVEFAKAGKLDNLYAFVTYENTFNKDEVGEFETRNNSYNLLSLGTGCSVDIGDAVFDIGINTTNLTDETYISHLSRLKPDGIFNTGRSVNAHLKVSL</sequence>
<feature type="domain" description="TonB-dependent receptor plug" evidence="15">
    <location>
        <begin position="129"/>
        <end position="222"/>
    </location>
</feature>
<evidence type="ECO:0000256" key="5">
    <source>
        <dbReference type="ARBA" id="ARBA00022729"/>
    </source>
</evidence>
<dbReference type="Gene3D" id="2.170.130.10">
    <property type="entry name" value="TonB-dependent receptor, plug domain"/>
    <property type="match status" value="1"/>
</dbReference>
<dbReference type="GO" id="GO:0015344">
    <property type="term" value="F:siderophore uptake transmembrane transporter activity"/>
    <property type="evidence" value="ECO:0007669"/>
    <property type="project" value="TreeGrafter"/>
</dbReference>
<dbReference type="Gene3D" id="2.40.170.20">
    <property type="entry name" value="TonB-dependent receptor, beta-barrel domain"/>
    <property type="match status" value="1"/>
</dbReference>
<comment type="caution">
    <text evidence="16">The sequence shown here is derived from an EMBL/GenBank/DDBJ whole genome shotgun (WGS) entry which is preliminary data.</text>
</comment>
<dbReference type="Pfam" id="PF07715">
    <property type="entry name" value="Plug"/>
    <property type="match status" value="1"/>
</dbReference>
<dbReference type="Proteomes" id="UP000077013">
    <property type="component" value="Unassembled WGS sequence"/>
</dbReference>
<dbReference type="Pfam" id="PF00593">
    <property type="entry name" value="TonB_dep_Rec_b-barrel"/>
    <property type="match status" value="1"/>
</dbReference>
<gene>
    <name evidence="16" type="ORF">ULVI_11635</name>
</gene>
<evidence type="ECO:0000259" key="14">
    <source>
        <dbReference type="Pfam" id="PF00593"/>
    </source>
</evidence>
<feature type="signal peptide" evidence="13">
    <location>
        <begin position="1"/>
        <end position="20"/>
    </location>
</feature>
<keyword evidence="6 11" id="KW-0798">TonB box</keyword>
<dbReference type="InterPro" id="IPR036942">
    <property type="entry name" value="Beta-barrel_TonB_sf"/>
</dbReference>
<dbReference type="PANTHER" id="PTHR30069:SF29">
    <property type="entry name" value="HEMOGLOBIN AND HEMOGLOBIN-HAPTOGLOBIN-BINDING PROTEIN 1-RELATED"/>
    <property type="match status" value="1"/>
</dbReference>
<dbReference type="Gene3D" id="2.60.40.1120">
    <property type="entry name" value="Carboxypeptidase-like, regulatory domain"/>
    <property type="match status" value="1"/>
</dbReference>
<name>A0A167H1X4_9FLAO</name>
<evidence type="ECO:0000313" key="17">
    <source>
        <dbReference type="Proteomes" id="UP000077013"/>
    </source>
</evidence>
<keyword evidence="3 10" id="KW-1134">Transmembrane beta strand</keyword>
<dbReference type="AlphaFoldDB" id="A0A167H1X4"/>
<feature type="region of interest" description="Disordered" evidence="12">
    <location>
        <begin position="376"/>
        <end position="405"/>
    </location>
</feature>
<dbReference type="PROSITE" id="PS52016">
    <property type="entry name" value="TONB_DEPENDENT_REC_3"/>
    <property type="match status" value="1"/>
</dbReference>